<feature type="transmembrane region" description="Helical" evidence="2">
    <location>
        <begin position="53"/>
        <end position="71"/>
    </location>
</feature>
<dbReference type="EMBL" id="AFQF01001334">
    <property type="protein sequence ID" value="EGU85333.1"/>
    <property type="molecule type" value="Genomic_DNA"/>
</dbReference>
<evidence type="ECO:0000313" key="3">
    <source>
        <dbReference type="EMBL" id="EGU85333.1"/>
    </source>
</evidence>
<gene>
    <name evidence="3" type="ORF">FOXB_04153</name>
</gene>
<sequence length="87" mass="9277">MLDTRRSTHTKDINGMRGPSGSIGTLTLPSTCHQDRPPYSQPLWPILLKATDVGALLAGLISLLIAVNIVVRQPSPSVGKKSSCVIE</sequence>
<feature type="region of interest" description="Disordered" evidence="1">
    <location>
        <begin position="1"/>
        <end position="28"/>
    </location>
</feature>
<proteinExistence type="predicted"/>
<name>F9FCM5_FUSOF</name>
<evidence type="ECO:0000256" key="2">
    <source>
        <dbReference type="SAM" id="Phobius"/>
    </source>
</evidence>
<reference evidence="3" key="1">
    <citation type="journal article" date="2012" name="Mol. Plant Microbe Interact.">
        <title>A highly conserved effector in Fusarium oxysporum is required for full virulence on Arabidopsis.</title>
        <authorList>
            <person name="Thatcher L.F."/>
            <person name="Gardiner D.M."/>
            <person name="Kazan K."/>
            <person name="Manners J."/>
        </authorList>
    </citation>
    <scope>NUCLEOTIDE SEQUENCE [LARGE SCALE GENOMIC DNA]</scope>
    <source>
        <strain evidence="3">Fo5176</strain>
    </source>
</reference>
<comment type="caution">
    <text evidence="3">The sequence shown here is derived from an EMBL/GenBank/DDBJ whole genome shotgun (WGS) entry which is preliminary data.</text>
</comment>
<evidence type="ECO:0000256" key="1">
    <source>
        <dbReference type="SAM" id="MobiDB-lite"/>
    </source>
</evidence>
<keyword evidence="2" id="KW-1133">Transmembrane helix</keyword>
<keyword evidence="2" id="KW-0812">Transmembrane</keyword>
<protein>
    <submittedName>
        <fullName evidence="3">Uncharacterized protein</fullName>
    </submittedName>
</protein>
<organism evidence="3">
    <name type="scientific">Fusarium oxysporum (strain Fo5176)</name>
    <name type="common">Fusarium vascular wilt</name>
    <dbReference type="NCBI Taxonomy" id="660025"/>
    <lineage>
        <taxon>Eukaryota</taxon>
        <taxon>Fungi</taxon>
        <taxon>Dikarya</taxon>
        <taxon>Ascomycota</taxon>
        <taxon>Pezizomycotina</taxon>
        <taxon>Sordariomycetes</taxon>
        <taxon>Hypocreomycetidae</taxon>
        <taxon>Hypocreales</taxon>
        <taxon>Nectriaceae</taxon>
        <taxon>Fusarium</taxon>
        <taxon>Fusarium oxysporum species complex</taxon>
    </lineage>
</organism>
<dbReference type="AlphaFoldDB" id="F9FCM5"/>
<keyword evidence="2" id="KW-0472">Membrane</keyword>
<feature type="compositionally biased region" description="Basic and acidic residues" evidence="1">
    <location>
        <begin position="1"/>
        <end position="14"/>
    </location>
</feature>
<accession>F9FCM5</accession>